<feature type="transmembrane region" description="Helical" evidence="4">
    <location>
        <begin position="270"/>
        <end position="290"/>
    </location>
</feature>
<evidence type="ECO:0000256" key="2">
    <source>
        <dbReference type="ARBA" id="ARBA00006727"/>
    </source>
</evidence>
<dbReference type="SUPFAM" id="SSF103473">
    <property type="entry name" value="MFS general substrate transporter"/>
    <property type="match status" value="1"/>
</dbReference>
<keyword evidence="4" id="KW-0472">Membrane</keyword>
<evidence type="ECO:0000313" key="6">
    <source>
        <dbReference type="EMBL" id="KAA8628058.1"/>
    </source>
</evidence>
<feature type="compositionally biased region" description="Low complexity" evidence="3">
    <location>
        <begin position="44"/>
        <end position="70"/>
    </location>
</feature>
<keyword evidence="4" id="KW-0812">Transmembrane</keyword>
<dbReference type="GO" id="GO:0016020">
    <property type="term" value="C:membrane"/>
    <property type="evidence" value="ECO:0007669"/>
    <property type="project" value="UniProtKB-SubCell"/>
</dbReference>
<gene>
    <name evidence="6" type="ORF">SMACR_09399</name>
</gene>
<name>A0A8S8ZG20_SORMA</name>
<comment type="caution">
    <text evidence="6">The sequence shown here is derived from an EMBL/GenBank/DDBJ whole genome shotgun (WGS) entry which is preliminary data.</text>
</comment>
<feature type="transmembrane region" description="Helical" evidence="4">
    <location>
        <begin position="473"/>
        <end position="492"/>
    </location>
</feature>
<dbReference type="VEuPathDB" id="FungiDB:SMAC_09399"/>
<accession>A0A8S8ZG20</accession>
<feature type="region of interest" description="Disordered" evidence="3">
    <location>
        <begin position="1"/>
        <end position="97"/>
    </location>
</feature>
<feature type="compositionally biased region" description="Polar residues" evidence="3">
    <location>
        <begin position="1"/>
        <end position="18"/>
    </location>
</feature>
<feature type="transmembrane region" description="Helical" evidence="4">
    <location>
        <begin position="311"/>
        <end position="336"/>
    </location>
</feature>
<dbReference type="InterPro" id="IPR011701">
    <property type="entry name" value="MFS"/>
</dbReference>
<sequence>MFATATTKMTSKTLSPTGTDAGAPTYATDNEGNISDQSTATGIPSPSRASSEKSSPLAAPPTTTITNAAPHAEKQPTGPPTGGPPAGAPGGAWNASPPPPNGGLAAWLQVASAFFIFFNTWGLLNTFGIFQTYYESPSSIFQPPGSVSSSNISWIGSIQSFMVLLGGLISGPLYDRGYLKHLIVVGAFGVVFGHMMLSLTKEYYQALLAQGFVVGLGAGMMFTPGVAVLQSYFSTKIGLATGLAAAGSSFGGVVYPIVFYRLIDRIGYGWSVRVIGFIALGTLAVPVVFLKQRVKPGKVRAFVDVTAFTDGPYMLFTLGCFVGFIGLYTMLFYLSFFGLDTGATNPAMAFYIVPILNAASMFGRTLPNWLSDKAGPFNILIPGALVCGALTLAMMGVKGLGAIVVVAILFGFFSGVFIALPTVCYIVLTKDKSRLGSRIGMGYAFLGLATLIGGPGGGAILQQTGHGGHNWTGMWTFGGIMLLVSGVLFIVLRGWKFGVKLTTKA</sequence>
<dbReference type="EMBL" id="NMPR01000210">
    <property type="protein sequence ID" value="KAA8628058.1"/>
    <property type="molecule type" value="Genomic_DNA"/>
</dbReference>
<evidence type="ECO:0000256" key="4">
    <source>
        <dbReference type="SAM" id="Phobius"/>
    </source>
</evidence>
<evidence type="ECO:0000313" key="7">
    <source>
        <dbReference type="Proteomes" id="UP000433876"/>
    </source>
</evidence>
<feature type="transmembrane region" description="Helical" evidence="4">
    <location>
        <begin position="181"/>
        <end position="200"/>
    </location>
</feature>
<dbReference type="PROSITE" id="PS50850">
    <property type="entry name" value="MFS"/>
    <property type="match status" value="1"/>
</dbReference>
<dbReference type="AlphaFoldDB" id="A0A8S8ZG20"/>
<comment type="similarity">
    <text evidence="2">Belongs to the major facilitator superfamily. Monocarboxylate porter (TC 2.A.1.13) family.</text>
</comment>
<dbReference type="GO" id="GO:0022857">
    <property type="term" value="F:transmembrane transporter activity"/>
    <property type="evidence" value="ECO:0007669"/>
    <property type="project" value="InterPro"/>
</dbReference>
<reference evidence="6 7" key="1">
    <citation type="submission" date="2017-07" db="EMBL/GenBank/DDBJ databases">
        <title>Genome sequence of the Sordaria macrospora wild type strain R19027.</title>
        <authorList>
            <person name="Nowrousian M."/>
            <person name="Teichert I."/>
            <person name="Kueck U."/>
        </authorList>
    </citation>
    <scope>NUCLEOTIDE SEQUENCE [LARGE SCALE GENOMIC DNA]</scope>
    <source>
        <strain evidence="6 7">R19027</strain>
        <tissue evidence="6">Mycelium</tissue>
    </source>
</reference>
<dbReference type="Pfam" id="PF07690">
    <property type="entry name" value="MFS_1"/>
    <property type="match status" value="1"/>
</dbReference>
<organism evidence="6 7">
    <name type="scientific">Sordaria macrospora</name>
    <dbReference type="NCBI Taxonomy" id="5147"/>
    <lineage>
        <taxon>Eukaryota</taxon>
        <taxon>Fungi</taxon>
        <taxon>Dikarya</taxon>
        <taxon>Ascomycota</taxon>
        <taxon>Pezizomycotina</taxon>
        <taxon>Sordariomycetes</taxon>
        <taxon>Sordariomycetidae</taxon>
        <taxon>Sordariales</taxon>
        <taxon>Sordariaceae</taxon>
        <taxon>Sordaria</taxon>
    </lineage>
</organism>
<evidence type="ECO:0000259" key="5">
    <source>
        <dbReference type="PROSITE" id="PS50850"/>
    </source>
</evidence>
<evidence type="ECO:0000256" key="1">
    <source>
        <dbReference type="ARBA" id="ARBA00004141"/>
    </source>
</evidence>
<dbReference type="PANTHER" id="PTHR11360">
    <property type="entry name" value="MONOCARBOXYLATE TRANSPORTER"/>
    <property type="match status" value="1"/>
</dbReference>
<dbReference type="InterPro" id="IPR050327">
    <property type="entry name" value="Proton-linked_MCT"/>
</dbReference>
<comment type="subcellular location">
    <subcellularLocation>
        <location evidence="1">Membrane</location>
        <topology evidence="1">Multi-pass membrane protein</topology>
    </subcellularLocation>
</comment>
<feature type="transmembrane region" description="Helical" evidence="4">
    <location>
        <begin position="237"/>
        <end position="258"/>
    </location>
</feature>
<evidence type="ECO:0000256" key="3">
    <source>
        <dbReference type="SAM" id="MobiDB-lite"/>
    </source>
</evidence>
<feature type="transmembrane region" description="Helical" evidence="4">
    <location>
        <begin position="206"/>
        <end position="230"/>
    </location>
</feature>
<keyword evidence="4" id="KW-1133">Transmembrane helix</keyword>
<feature type="transmembrane region" description="Helical" evidence="4">
    <location>
        <begin position="440"/>
        <end position="461"/>
    </location>
</feature>
<dbReference type="Gene3D" id="1.20.1250.20">
    <property type="entry name" value="MFS general substrate transporter like domains"/>
    <property type="match status" value="2"/>
</dbReference>
<feature type="compositionally biased region" description="Pro residues" evidence="3">
    <location>
        <begin position="77"/>
        <end position="87"/>
    </location>
</feature>
<feature type="transmembrane region" description="Helical" evidence="4">
    <location>
        <begin position="348"/>
        <end position="367"/>
    </location>
</feature>
<feature type="transmembrane region" description="Helical" evidence="4">
    <location>
        <begin position="403"/>
        <end position="428"/>
    </location>
</feature>
<feature type="transmembrane region" description="Helical" evidence="4">
    <location>
        <begin position="154"/>
        <end position="174"/>
    </location>
</feature>
<feature type="transmembrane region" description="Helical" evidence="4">
    <location>
        <begin position="379"/>
        <end position="397"/>
    </location>
</feature>
<dbReference type="Proteomes" id="UP000433876">
    <property type="component" value="Unassembled WGS sequence"/>
</dbReference>
<dbReference type="InterPro" id="IPR036259">
    <property type="entry name" value="MFS_trans_sf"/>
</dbReference>
<feature type="domain" description="Major facilitator superfamily (MFS) profile" evidence="5">
    <location>
        <begin position="106"/>
        <end position="496"/>
    </location>
</feature>
<proteinExistence type="inferred from homology"/>
<feature type="compositionally biased region" description="Polar residues" evidence="3">
    <location>
        <begin position="27"/>
        <end position="42"/>
    </location>
</feature>
<protein>
    <recommendedName>
        <fullName evidence="5">Major facilitator superfamily (MFS) profile domain-containing protein</fullName>
    </recommendedName>
</protein>
<feature type="transmembrane region" description="Helical" evidence="4">
    <location>
        <begin position="113"/>
        <end position="134"/>
    </location>
</feature>
<dbReference type="InterPro" id="IPR020846">
    <property type="entry name" value="MFS_dom"/>
</dbReference>
<dbReference type="OMA" id="MAFYIVP"/>
<dbReference type="PANTHER" id="PTHR11360:SF234">
    <property type="entry name" value="MFS-TYPE TRANSPORTER DBAD-RELATED"/>
    <property type="match status" value="1"/>
</dbReference>